<gene>
    <name evidence="10" type="primary">dnajc21</name>
</gene>
<dbReference type="SUPFAM" id="SSF46565">
    <property type="entry name" value="Chaperone J-domain"/>
    <property type="match status" value="1"/>
</dbReference>
<dbReference type="PROSITE" id="PS00028">
    <property type="entry name" value="ZINC_FINGER_C2H2_1"/>
    <property type="match status" value="2"/>
</dbReference>
<dbReference type="Ensembl" id="ENSGWIT00000028189.1">
    <property type="protein sequence ID" value="ENSGWIP00000025814.1"/>
    <property type="gene ID" value="ENSGWIG00000013566.1"/>
</dbReference>
<evidence type="ECO:0000256" key="5">
    <source>
        <dbReference type="PROSITE-ProRule" id="PRU00042"/>
    </source>
</evidence>
<name>A0A8C5ETY8_GOUWI</name>
<feature type="region of interest" description="Disordered" evidence="7">
    <location>
        <begin position="416"/>
        <end position="437"/>
    </location>
</feature>
<feature type="coiled-coil region" evidence="6">
    <location>
        <begin position="256"/>
        <end position="307"/>
    </location>
</feature>
<dbReference type="InterPro" id="IPR013087">
    <property type="entry name" value="Znf_C2H2_type"/>
</dbReference>
<proteinExistence type="predicted"/>
<evidence type="ECO:0000256" key="3">
    <source>
        <dbReference type="ARBA" id="ARBA00022833"/>
    </source>
</evidence>
<dbReference type="InterPro" id="IPR051964">
    <property type="entry name" value="Chaperone_stress_response"/>
</dbReference>
<dbReference type="Proteomes" id="UP000694680">
    <property type="component" value="Chromosome 12"/>
</dbReference>
<feature type="compositionally biased region" description="Acidic residues" evidence="7">
    <location>
        <begin position="365"/>
        <end position="374"/>
    </location>
</feature>
<dbReference type="SMART" id="SM00451">
    <property type="entry name" value="ZnF_U1"/>
    <property type="match status" value="1"/>
</dbReference>
<protein>
    <recommendedName>
        <fullName evidence="4">DnaJ homolog subfamily C member 21</fullName>
    </recommendedName>
</protein>
<accession>A0A8C5ETY8</accession>
<evidence type="ECO:0000313" key="11">
    <source>
        <dbReference type="Proteomes" id="UP000694680"/>
    </source>
</evidence>
<dbReference type="InterPro" id="IPR003604">
    <property type="entry name" value="Matrin/U1-like-C_Znf_C2H2"/>
</dbReference>
<keyword evidence="3" id="KW-0862">Zinc</keyword>
<dbReference type="Gene3D" id="3.30.160.60">
    <property type="entry name" value="Classic Zinc Finger"/>
    <property type="match status" value="1"/>
</dbReference>
<dbReference type="PANTHER" id="PTHR44029:SF1">
    <property type="entry name" value="DNAJ HOMOLOG SUBFAMILY C MEMBER 21"/>
    <property type="match status" value="1"/>
</dbReference>
<dbReference type="SUPFAM" id="SSF57667">
    <property type="entry name" value="beta-beta-alpha zinc fingers"/>
    <property type="match status" value="1"/>
</dbReference>
<dbReference type="Pfam" id="PF21884">
    <property type="entry name" value="ZUO1-like_ZHD"/>
    <property type="match status" value="1"/>
</dbReference>
<feature type="region of interest" description="Disordered" evidence="7">
    <location>
        <begin position="351"/>
        <end position="378"/>
    </location>
</feature>
<evidence type="ECO:0000259" key="8">
    <source>
        <dbReference type="PROSITE" id="PS50076"/>
    </source>
</evidence>
<dbReference type="InterPro" id="IPR036236">
    <property type="entry name" value="Znf_C2H2_sf"/>
</dbReference>
<evidence type="ECO:0000256" key="4">
    <source>
        <dbReference type="ARBA" id="ARBA00074367"/>
    </source>
</evidence>
<dbReference type="CDD" id="cd06257">
    <property type="entry name" value="DnaJ"/>
    <property type="match status" value="1"/>
</dbReference>
<dbReference type="PROSITE" id="PS50157">
    <property type="entry name" value="ZINC_FINGER_C2H2_2"/>
    <property type="match status" value="1"/>
</dbReference>
<evidence type="ECO:0000256" key="7">
    <source>
        <dbReference type="SAM" id="MobiDB-lite"/>
    </source>
</evidence>
<organism evidence="10 11">
    <name type="scientific">Gouania willdenowi</name>
    <name type="common">Blunt-snouted clingfish</name>
    <name type="synonym">Lepadogaster willdenowi</name>
    <dbReference type="NCBI Taxonomy" id="441366"/>
    <lineage>
        <taxon>Eukaryota</taxon>
        <taxon>Metazoa</taxon>
        <taxon>Chordata</taxon>
        <taxon>Craniata</taxon>
        <taxon>Vertebrata</taxon>
        <taxon>Euteleostomi</taxon>
        <taxon>Actinopterygii</taxon>
        <taxon>Neopterygii</taxon>
        <taxon>Teleostei</taxon>
        <taxon>Neoteleostei</taxon>
        <taxon>Acanthomorphata</taxon>
        <taxon>Ovalentaria</taxon>
        <taxon>Blenniimorphae</taxon>
        <taxon>Blenniiformes</taxon>
        <taxon>Gobiesocoidei</taxon>
        <taxon>Gobiesocidae</taxon>
        <taxon>Gobiesocinae</taxon>
        <taxon>Gouania</taxon>
    </lineage>
</organism>
<feature type="domain" description="J" evidence="8">
    <location>
        <begin position="3"/>
        <end position="69"/>
    </location>
</feature>
<keyword evidence="2 5" id="KW-0863">Zinc-finger</keyword>
<dbReference type="SMART" id="SM00271">
    <property type="entry name" value="DnaJ"/>
    <property type="match status" value="1"/>
</dbReference>
<dbReference type="GO" id="GO:0005737">
    <property type="term" value="C:cytoplasm"/>
    <property type="evidence" value="ECO:0007669"/>
    <property type="project" value="TreeGrafter"/>
</dbReference>
<dbReference type="PROSITE" id="PS50076">
    <property type="entry name" value="DNAJ_2"/>
    <property type="match status" value="1"/>
</dbReference>
<dbReference type="Gene3D" id="1.10.287.110">
    <property type="entry name" value="DnaJ domain"/>
    <property type="match status" value="1"/>
</dbReference>
<evidence type="ECO:0000313" key="10">
    <source>
        <dbReference type="Ensembl" id="ENSGWIP00000025814.1"/>
    </source>
</evidence>
<dbReference type="AlphaFoldDB" id="A0A8C5ETY8"/>
<feature type="domain" description="C2H2-type" evidence="9">
    <location>
        <begin position="312"/>
        <end position="336"/>
    </location>
</feature>
<evidence type="ECO:0000259" key="9">
    <source>
        <dbReference type="PROSITE" id="PS50157"/>
    </source>
</evidence>
<dbReference type="Pfam" id="PF00226">
    <property type="entry name" value="DnaJ"/>
    <property type="match status" value="1"/>
</dbReference>
<reference evidence="10" key="2">
    <citation type="submission" date="2025-08" db="UniProtKB">
        <authorList>
            <consortium name="Ensembl"/>
        </authorList>
    </citation>
    <scope>IDENTIFICATION</scope>
</reference>
<evidence type="ECO:0000256" key="2">
    <source>
        <dbReference type="ARBA" id="ARBA00022771"/>
    </source>
</evidence>
<dbReference type="InterPro" id="IPR022755">
    <property type="entry name" value="Znf_C2H2_jaz"/>
</dbReference>
<evidence type="ECO:0000256" key="1">
    <source>
        <dbReference type="ARBA" id="ARBA00022723"/>
    </source>
</evidence>
<dbReference type="FunFam" id="1.10.287.110:FF:000046">
    <property type="entry name" value="dnaJ homolog subfamily C member 21"/>
    <property type="match status" value="1"/>
</dbReference>
<reference evidence="10" key="1">
    <citation type="submission" date="2020-06" db="EMBL/GenBank/DDBJ databases">
        <authorList>
            <consortium name="Wellcome Sanger Institute Data Sharing"/>
        </authorList>
    </citation>
    <scope>NUCLEOTIDE SEQUENCE [LARGE SCALE GENOMIC DNA]</scope>
</reference>
<reference evidence="10" key="3">
    <citation type="submission" date="2025-09" db="UniProtKB">
        <authorList>
            <consortium name="Ensembl"/>
        </authorList>
    </citation>
    <scope>IDENTIFICATION</scope>
</reference>
<dbReference type="InterPro" id="IPR001623">
    <property type="entry name" value="DnaJ_domain"/>
</dbReference>
<dbReference type="Pfam" id="PF12171">
    <property type="entry name" value="zf-C2H2_jaz"/>
    <property type="match status" value="1"/>
</dbReference>
<dbReference type="GO" id="GO:0008270">
    <property type="term" value="F:zinc ion binding"/>
    <property type="evidence" value="ECO:0007669"/>
    <property type="project" value="UniProtKB-KW"/>
</dbReference>
<keyword evidence="11" id="KW-1185">Reference proteome</keyword>
<dbReference type="InterPro" id="IPR018253">
    <property type="entry name" value="DnaJ_domain_CS"/>
</dbReference>
<dbReference type="InterPro" id="IPR054076">
    <property type="entry name" value="ZUO1-like_ZHD"/>
</dbReference>
<dbReference type="InterPro" id="IPR036869">
    <property type="entry name" value="J_dom_sf"/>
</dbReference>
<keyword evidence="1" id="KW-0479">Metal-binding</keyword>
<dbReference type="SMART" id="SM00355">
    <property type="entry name" value="ZnF_C2H2"/>
    <property type="match status" value="2"/>
</dbReference>
<keyword evidence="6" id="KW-0175">Coiled coil</keyword>
<dbReference type="GO" id="GO:0003676">
    <property type="term" value="F:nucleic acid binding"/>
    <property type="evidence" value="ECO:0007669"/>
    <property type="project" value="InterPro"/>
</dbReference>
<dbReference type="PANTHER" id="PTHR44029">
    <property type="entry name" value="DNAJ HOMOLOG SUBFAMILY C MEMBER 21"/>
    <property type="match status" value="1"/>
</dbReference>
<dbReference type="PROSITE" id="PS00636">
    <property type="entry name" value="DNAJ_1"/>
    <property type="match status" value="1"/>
</dbReference>
<dbReference type="PRINTS" id="PR00625">
    <property type="entry name" value="JDOMAIN"/>
</dbReference>
<sequence length="437" mass="51460">MRCHYEVLGVKRDATDDELKKTYRKLALKWHPDKNLDNSDEAEEQFKLIQAAYDVLSDPQERAWYDNHRDALLKGGLSGDYEDDSIDLLQYFTVTCYSGYGDDEEGFYTVYRTLFESIVKEEMEHSKVKDEEEEEFPPFGESQSDYDTIVHVFYGYWQSYCTRKNFAWKEEYDTRQASNRWEKRAMEKENKKSREKARKERNDLVRQLVAFVRKRDRRVQAHRKLVEEQNTEKLKKVKEQRLQQKLKQAKLAEDYKEQSWAAMSELEKELQQMEAQYGQEFGDASESEEEELDVEKASEDIDDATIDDYDDLYCPACDKSFKSEKAMKNHEKSKKHREMVALLRQQLEEEDDLLGLNVEAKEGSENEEEDDDEDEKPKQKCVTSYIKEVNLCCVTCSNEFSTRNKLFDHLKSSGHATAVSANATHSSMSKKDKKKKR</sequence>
<evidence type="ECO:0000256" key="6">
    <source>
        <dbReference type="SAM" id="Coils"/>
    </source>
</evidence>